<accession>A0ACD5VH78</accession>
<reference evidence="1" key="1">
    <citation type="submission" date="2021-05" db="EMBL/GenBank/DDBJ databases">
        <authorList>
            <person name="Scholz U."/>
            <person name="Mascher M."/>
            <person name="Fiebig A."/>
        </authorList>
    </citation>
    <scope>NUCLEOTIDE SEQUENCE [LARGE SCALE GENOMIC DNA]</scope>
</reference>
<organism evidence="1 2">
    <name type="scientific">Avena sativa</name>
    <name type="common">Oat</name>
    <dbReference type="NCBI Taxonomy" id="4498"/>
    <lineage>
        <taxon>Eukaryota</taxon>
        <taxon>Viridiplantae</taxon>
        <taxon>Streptophyta</taxon>
        <taxon>Embryophyta</taxon>
        <taxon>Tracheophyta</taxon>
        <taxon>Spermatophyta</taxon>
        <taxon>Magnoliopsida</taxon>
        <taxon>Liliopsida</taxon>
        <taxon>Poales</taxon>
        <taxon>Poaceae</taxon>
        <taxon>BOP clade</taxon>
        <taxon>Pooideae</taxon>
        <taxon>Poodae</taxon>
        <taxon>Poeae</taxon>
        <taxon>Poeae Chloroplast Group 1 (Aveneae type)</taxon>
        <taxon>Aveninae</taxon>
        <taxon>Avena</taxon>
    </lineage>
</organism>
<proteinExistence type="predicted"/>
<reference evidence="1" key="2">
    <citation type="submission" date="2025-09" db="UniProtKB">
        <authorList>
            <consortium name="EnsemblPlants"/>
        </authorList>
    </citation>
    <scope>IDENTIFICATION</scope>
</reference>
<name>A0ACD5VH78_AVESA</name>
<keyword evidence="2" id="KW-1185">Reference proteome</keyword>
<evidence type="ECO:0000313" key="1">
    <source>
        <dbReference type="EnsemblPlants" id="AVESA.00010b.r2.3AG0445290.1.CDS"/>
    </source>
</evidence>
<dbReference type="Proteomes" id="UP001732700">
    <property type="component" value="Chromosome 3A"/>
</dbReference>
<evidence type="ECO:0000313" key="2">
    <source>
        <dbReference type="Proteomes" id="UP001732700"/>
    </source>
</evidence>
<protein>
    <submittedName>
        <fullName evidence="1">Uncharacterized protein</fullName>
    </submittedName>
</protein>
<dbReference type="EnsemblPlants" id="AVESA.00010b.r2.3AG0445290.1">
    <property type="protein sequence ID" value="AVESA.00010b.r2.3AG0445290.1.CDS"/>
    <property type="gene ID" value="AVESA.00010b.r2.3AG0445290"/>
</dbReference>
<sequence length="569" mass="63316">MDFELRSAREKLEREQRERMQRAKAQADRERRTKAEAARRRDALEASNRERRLDAARAQEEADQKMEEAMQLGKGISFSHMFEALRYDGPGDKIKLPSSSFKELSDEGALDKGPMYFRLSKVRDAVRGASQDQDTEEATCCGVLEFTAMEGSAELPPHVWNNLFHSVIPDVPLIEVRYASLPKGTYAKLKPEGMGFSDLPNHRAVLETALRNHATLSENDVVIVNYGQLQYKLKVLELKPASSVSVLETDVEVDIEGPDSVSDNEENQHVLVPLQTGKVDSGVVEEGKFRYYKFSVEEGTSEKVAAGLASIEVKIEADTSSGDTDIYVSRHPLVFPTQHRHEWSSHEMGSKVLILKPKGATLVGGIYSIGVYGFKGTTKFQLSVAINDVTNSQRIGEQASVSSTVSSESVVCNNCKRHISGRTSLLHEAYCLRHNVVCVHDGCGVVLRKEEAADHVHCSKCGQAFQHREMEKHMKVFHEPLHCACGVILEKEEMVQHQSSTCPFRLIVCRFCGDTVQAGGQPLDVRDRLQNMCEHESVCGSRTAPCDSCGRSVMLKEMDIHAIAVHQKS</sequence>